<dbReference type="EMBL" id="ML213624">
    <property type="protein sequence ID" value="TFK35140.1"/>
    <property type="molecule type" value="Genomic_DNA"/>
</dbReference>
<dbReference type="AlphaFoldDB" id="A0A5C3LQJ2"/>
<evidence type="ECO:0000313" key="2">
    <source>
        <dbReference type="EMBL" id="TFK35140.1"/>
    </source>
</evidence>
<sequence>MDSWRFSSTLTWFSGLVVMISVSHRTIRVVHRRSPVRPWAEPRLCCRFKLPLGSLQV</sequence>
<keyword evidence="3" id="KW-1185">Reference proteome</keyword>
<evidence type="ECO:0000256" key="1">
    <source>
        <dbReference type="SAM" id="Phobius"/>
    </source>
</evidence>
<proteinExistence type="predicted"/>
<organism evidence="2 3">
    <name type="scientific">Crucibulum laeve</name>
    <dbReference type="NCBI Taxonomy" id="68775"/>
    <lineage>
        <taxon>Eukaryota</taxon>
        <taxon>Fungi</taxon>
        <taxon>Dikarya</taxon>
        <taxon>Basidiomycota</taxon>
        <taxon>Agaricomycotina</taxon>
        <taxon>Agaricomycetes</taxon>
        <taxon>Agaricomycetidae</taxon>
        <taxon>Agaricales</taxon>
        <taxon>Agaricineae</taxon>
        <taxon>Nidulariaceae</taxon>
        <taxon>Crucibulum</taxon>
    </lineage>
</organism>
<reference evidence="2 3" key="1">
    <citation type="journal article" date="2019" name="Nat. Ecol. Evol.">
        <title>Megaphylogeny resolves global patterns of mushroom evolution.</title>
        <authorList>
            <person name="Varga T."/>
            <person name="Krizsan K."/>
            <person name="Foldi C."/>
            <person name="Dima B."/>
            <person name="Sanchez-Garcia M."/>
            <person name="Sanchez-Ramirez S."/>
            <person name="Szollosi G.J."/>
            <person name="Szarkandi J.G."/>
            <person name="Papp V."/>
            <person name="Albert L."/>
            <person name="Andreopoulos W."/>
            <person name="Angelini C."/>
            <person name="Antonin V."/>
            <person name="Barry K.W."/>
            <person name="Bougher N.L."/>
            <person name="Buchanan P."/>
            <person name="Buyck B."/>
            <person name="Bense V."/>
            <person name="Catcheside P."/>
            <person name="Chovatia M."/>
            <person name="Cooper J."/>
            <person name="Damon W."/>
            <person name="Desjardin D."/>
            <person name="Finy P."/>
            <person name="Geml J."/>
            <person name="Haridas S."/>
            <person name="Hughes K."/>
            <person name="Justo A."/>
            <person name="Karasinski D."/>
            <person name="Kautmanova I."/>
            <person name="Kiss B."/>
            <person name="Kocsube S."/>
            <person name="Kotiranta H."/>
            <person name="LaButti K.M."/>
            <person name="Lechner B.E."/>
            <person name="Liimatainen K."/>
            <person name="Lipzen A."/>
            <person name="Lukacs Z."/>
            <person name="Mihaltcheva S."/>
            <person name="Morgado L.N."/>
            <person name="Niskanen T."/>
            <person name="Noordeloos M.E."/>
            <person name="Ohm R.A."/>
            <person name="Ortiz-Santana B."/>
            <person name="Ovrebo C."/>
            <person name="Racz N."/>
            <person name="Riley R."/>
            <person name="Savchenko A."/>
            <person name="Shiryaev A."/>
            <person name="Soop K."/>
            <person name="Spirin V."/>
            <person name="Szebenyi C."/>
            <person name="Tomsovsky M."/>
            <person name="Tulloss R.E."/>
            <person name="Uehling J."/>
            <person name="Grigoriev I.V."/>
            <person name="Vagvolgyi C."/>
            <person name="Papp T."/>
            <person name="Martin F.M."/>
            <person name="Miettinen O."/>
            <person name="Hibbett D.S."/>
            <person name="Nagy L.G."/>
        </authorList>
    </citation>
    <scope>NUCLEOTIDE SEQUENCE [LARGE SCALE GENOMIC DNA]</scope>
    <source>
        <strain evidence="2 3">CBS 166.37</strain>
    </source>
</reference>
<name>A0A5C3LQJ2_9AGAR</name>
<gene>
    <name evidence="2" type="ORF">BDQ12DRAFT_688567</name>
</gene>
<evidence type="ECO:0000313" key="3">
    <source>
        <dbReference type="Proteomes" id="UP000308652"/>
    </source>
</evidence>
<keyword evidence="1" id="KW-0472">Membrane</keyword>
<protein>
    <submittedName>
        <fullName evidence="2">Uncharacterized protein</fullName>
    </submittedName>
</protein>
<keyword evidence="1" id="KW-1133">Transmembrane helix</keyword>
<dbReference type="Proteomes" id="UP000308652">
    <property type="component" value="Unassembled WGS sequence"/>
</dbReference>
<accession>A0A5C3LQJ2</accession>
<keyword evidence="1" id="KW-0812">Transmembrane</keyword>
<feature type="transmembrane region" description="Helical" evidence="1">
    <location>
        <begin position="6"/>
        <end position="27"/>
    </location>
</feature>